<sequence>MNFRPMFDLMPHVTRRQQRERVLQEAAPEAQIAAAWQDVGDALWQALAGCHGGDRQRLVRSVRRGITKDRAHSAP</sequence>
<gene>
    <name evidence="1" type="ORF">DWU99_01075</name>
</gene>
<reference evidence="1 2" key="1">
    <citation type="submission" date="2018-07" db="EMBL/GenBank/DDBJ databases">
        <title>Dyella monticola sp. nov. and Dyella psychrodurans sp. nov. isolated from monsoon evergreen broad-leaved forest soil of Dinghu Mountain, China.</title>
        <authorList>
            <person name="Gao Z."/>
            <person name="Qiu L."/>
        </authorList>
    </citation>
    <scope>NUCLEOTIDE SEQUENCE [LARGE SCALE GENOMIC DNA]</scope>
    <source>
        <strain evidence="1 2">4MSK11</strain>
    </source>
</reference>
<dbReference type="Proteomes" id="UP000255334">
    <property type="component" value="Unassembled WGS sequence"/>
</dbReference>
<proteinExistence type="predicted"/>
<evidence type="ECO:0000313" key="1">
    <source>
        <dbReference type="EMBL" id="RDS85899.1"/>
    </source>
</evidence>
<keyword evidence="2" id="KW-1185">Reference proteome</keyword>
<protein>
    <submittedName>
        <fullName evidence="1">Uncharacterized protein</fullName>
    </submittedName>
</protein>
<dbReference type="EMBL" id="QRBF01000001">
    <property type="protein sequence ID" value="RDS85899.1"/>
    <property type="molecule type" value="Genomic_DNA"/>
</dbReference>
<dbReference type="RefSeq" id="WP_115476150.1">
    <property type="nucleotide sequence ID" value="NZ_QRBF01000001.1"/>
</dbReference>
<comment type="caution">
    <text evidence="1">The sequence shown here is derived from an EMBL/GenBank/DDBJ whole genome shotgun (WGS) entry which is preliminary data.</text>
</comment>
<dbReference type="AlphaFoldDB" id="A0A370XBX0"/>
<evidence type="ECO:0000313" key="2">
    <source>
        <dbReference type="Proteomes" id="UP000255334"/>
    </source>
</evidence>
<name>A0A370XBX0_9GAMM</name>
<organism evidence="1 2">
    <name type="scientific">Dyella psychrodurans</name>
    <dbReference type="NCBI Taxonomy" id="1927960"/>
    <lineage>
        <taxon>Bacteria</taxon>
        <taxon>Pseudomonadati</taxon>
        <taxon>Pseudomonadota</taxon>
        <taxon>Gammaproteobacteria</taxon>
        <taxon>Lysobacterales</taxon>
        <taxon>Rhodanobacteraceae</taxon>
        <taxon>Dyella</taxon>
    </lineage>
</organism>
<accession>A0A370XBX0</accession>